<sequence>MEVFSTANSKRKGFRRFSEPGSLALWKSGPLALPLTILNHHSSPGERGSGPRISIIANTPVDHKGGSSAFIDDYFRWVMRLSADENLRRLQEDNIPRIEQWAKQTGSYFAAEKTELIHLTRKKNKLSKGQLIIQGTTIKASTTAKLLGVVFDNELRWKPHVQQVLKRATRVNTALGGLRYLRPGQMRQLYQACVTPIVDYASMVWHSPTKDKMHLRALNTVQRSALIRILSAFKSVATATMEVELFTLPTRLRLRQRAQITIVNLLTLPWDHPIQGKLPAFKEIDINPDREKARKNAASLLANPHQVVYSDASGHDNHLGAAAVVLDRNQNIVASRKTAIGSMAHWSIHIAELIGVYYAISLALKIFHQNGQSTRPGAGEAITILSNSKSAIQAIKNPRNTSRQRVIEAINQSAYELDSRGIPLRLQWIPGHCDDLGNDAADRLAKAAEPTYGELIPSSRPSVPAGYTNRHSWLATHGKALRHREDNKCECGAKETVVHILIDCPRLTTERQRLRKEAGDAFGNVSLMLGAKGQGITSSSAPGGILDAVLDFAEASQRTQGKGRPQAPRRGIKFARKKCDDDYSGCNLHIARVARGQGK</sequence>
<protein>
    <recommendedName>
        <fullName evidence="1">RNase H type-1 domain-containing protein</fullName>
    </recommendedName>
</protein>
<dbReference type="GO" id="GO:0004523">
    <property type="term" value="F:RNA-DNA hybrid ribonuclease activity"/>
    <property type="evidence" value="ECO:0007669"/>
    <property type="project" value="InterPro"/>
</dbReference>
<gene>
    <name evidence="2" type="ORF">TSTA_110020</name>
</gene>
<dbReference type="RefSeq" id="XP_002488578.1">
    <property type="nucleotide sequence ID" value="XM_002488533.1"/>
</dbReference>
<dbReference type="InterPro" id="IPR036397">
    <property type="entry name" value="RNaseH_sf"/>
</dbReference>
<dbReference type="GO" id="GO:0003676">
    <property type="term" value="F:nucleic acid binding"/>
    <property type="evidence" value="ECO:0007669"/>
    <property type="project" value="InterPro"/>
</dbReference>
<dbReference type="eggNOG" id="ENOG502SC56">
    <property type="taxonomic scope" value="Eukaryota"/>
</dbReference>
<dbReference type="Gene3D" id="3.30.420.10">
    <property type="entry name" value="Ribonuclease H-like superfamily/Ribonuclease H"/>
    <property type="match status" value="1"/>
</dbReference>
<evidence type="ECO:0000259" key="1">
    <source>
        <dbReference type="PROSITE" id="PS50879"/>
    </source>
</evidence>
<dbReference type="STRING" id="441959.B8MUY1"/>
<name>B8MUY1_TALSN</name>
<dbReference type="HOGENOM" id="CLU_455739_0_0_1"/>
<accession>B8MUY1</accession>
<proteinExistence type="predicted"/>
<dbReference type="InParanoid" id="B8MUY1"/>
<dbReference type="Pfam" id="PF00075">
    <property type="entry name" value="RNase_H"/>
    <property type="match status" value="1"/>
</dbReference>
<reference evidence="3" key="1">
    <citation type="journal article" date="2015" name="Genome Announc.">
        <title>Genome sequence of the AIDS-associated pathogen Penicillium marneffei (ATCC18224) and its near taxonomic relative Talaromyces stipitatus (ATCC10500).</title>
        <authorList>
            <person name="Nierman W.C."/>
            <person name="Fedorova-Abrams N.D."/>
            <person name="Andrianopoulos A."/>
        </authorList>
    </citation>
    <scope>NUCLEOTIDE SEQUENCE [LARGE SCALE GENOMIC DNA]</scope>
    <source>
        <strain evidence="3">ATCC 10500 / CBS 375.48 / QM 6759 / NRRL 1006</strain>
    </source>
</reference>
<organism evidence="2 3">
    <name type="scientific">Talaromyces stipitatus (strain ATCC 10500 / CBS 375.48 / QM 6759 / NRRL 1006)</name>
    <name type="common">Penicillium stipitatum</name>
    <dbReference type="NCBI Taxonomy" id="441959"/>
    <lineage>
        <taxon>Eukaryota</taxon>
        <taxon>Fungi</taxon>
        <taxon>Dikarya</taxon>
        <taxon>Ascomycota</taxon>
        <taxon>Pezizomycotina</taxon>
        <taxon>Eurotiomycetes</taxon>
        <taxon>Eurotiomycetidae</taxon>
        <taxon>Eurotiales</taxon>
        <taxon>Trichocomaceae</taxon>
        <taxon>Talaromyces</taxon>
        <taxon>Talaromyces sect. Talaromyces</taxon>
    </lineage>
</organism>
<keyword evidence="3" id="KW-1185">Reference proteome</keyword>
<dbReference type="InterPro" id="IPR002156">
    <property type="entry name" value="RNaseH_domain"/>
</dbReference>
<dbReference type="InterPro" id="IPR012337">
    <property type="entry name" value="RNaseH-like_sf"/>
</dbReference>
<dbReference type="SUPFAM" id="SSF53098">
    <property type="entry name" value="Ribonuclease H-like"/>
    <property type="match status" value="1"/>
</dbReference>
<dbReference type="Proteomes" id="UP000001745">
    <property type="component" value="Unassembled WGS sequence"/>
</dbReference>
<dbReference type="PANTHER" id="PTHR33481:SF1">
    <property type="entry name" value="ENDONUCLEASE_EXONUCLEASE_PHOSPHATASE DOMAIN-CONTAINING PROTEIN-RELATED"/>
    <property type="match status" value="1"/>
</dbReference>
<dbReference type="VEuPathDB" id="FungiDB:TSTA_110020"/>
<dbReference type="AlphaFoldDB" id="B8MUY1"/>
<dbReference type="EMBL" id="EQ962661">
    <property type="protein sequence ID" value="EED11822.1"/>
    <property type="molecule type" value="Genomic_DNA"/>
</dbReference>
<dbReference type="GeneID" id="8107234"/>
<dbReference type="CDD" id="cd09276">
    <property type="entry name" value="Rnase_HI_RT_non_LTR"/>
    <property type="match status" value="1"/>
</dbReference>
<dbReference type="PhylomeDB" id="B8MUY1"/>
<evidence type="ECO:0000313" key="2">
    <source>
        <dbReference type="EMBL" id="EED11822.1"/>
    </source>
</evidence>
<dbReference type="PROSITE" id="PS50879">
    <property type="entry name" value="RNASE_H_1"/>
    <property type="match status" value="1"/>
</dbReference>
<evidence type="ECO:0000313" key="3">
    <source>
        <dbReference type="Proteomes" id="UP000001745"/>
    </source>
</evidence>
<feature type="domain" description="RNase H type-1" evidence="1">
    <location>
        <begin position="302"/>
        <end position="450"/>
    </location>
</feature>
<dbReference type="OrthoDB" id="4368687at2759"/>
<dbReference type="PANTHER" id="PTHR33481">
    <property type="entry name" value="REVERSE TRANSCRIPTASE"/>
    <property type="match status" value="1"/>
</dbReference>